<name>A0A0P0F6F2_BACT4</name>
<proteinExistence type="predicted"/>
<gene>
    <name evidence="1" type="ORF">GAN75_15035</name>
</gene>
<organism evidence="1 2">
    <name type="scientific">Bacteroides thetaiotaomicron</name>
    <dbReference type="NCBI Taxonomy" id="818"/>
    <lineage>
        <taxon>Bacteria</taxon>
        <taxon>Pseudomonadati</taxon>
        <taxon>Bacteroidota</taxon>
        <taxon>Bacteroidia</taxon>
        <taxon>Bacteroidales</taxon>
        <taxon>Bacteroidaceae</taxon>
        <taxon>Bacteroides</taxon>
    </lineage>
</organism>
<dbReference type="AlphaFoldDB" id="A0A0P0F6F2"/>
<evidence type="ECO:0000313" key="1">
    <source>
        <dbReference type="EMBL" id="KAB4455124.1"/>
    </source>
</evidence>
<dbReference type="EMBL" id="WCRW01000009">
    <property type="protein sequence ID" value="KAB4455124.1"/>
    <property type="molecule type" value="Genomic_DNA"/>
</dbReference>
<dbReference type="KEGG" id="btho:Btheta7330_00730"/>
<dbReference type="Gene3D" id="1.10.10.10">
    <property type="entry name" value="Winged helix-like DNA-binding domain superfamily/Winged helix DNA-binding domain"/>
    <property type="match status" value="1"/>
</dbReference>
<dbReference type="InterPro" id="IPR019707">
    <property type="entry name" value="DUF2582"/>
</dbReference>
<comment type="caution">
    <text evidence="1">The sequence shown here is derived from an EMBL/GenBank/DDBJ whole genome shotgun (WGS) entry which is preliminary data.</text>
</comment>
<sequence length="74" mass="8094">MDKKIVGANAGKVWHALNEADGISIPELARKVNLSVESTALAVGWLARENKVVIERKNGLIEIYNEGHFAFSFG</sequence>
<protein>
    <submittedName>
        <fullName evidence="1">Winged helix-turn-helix domain-containing protein</fullName>
    </submittedName>
</protein>
<dbReference type="RefSeq" id="WP_062694483.1">
    <property type="nucleotide sequence ID" value="NZ_CP012937.1"/>
</dbReference>
<evidence type="ECO:0000313" key="2">
    <source>
        <dbReference type="Proteomes" id="UP000436825"/>
    </source>
</evidence>
<dbReference type="InterPro" id="IPR036388">
    <property type="entry name" value="WH-like_DNA-bd_sf"/>
</dbReference>
<accession>A0A0P0F6F2</accession>
<reference evidence="1 2" key="1">
    <citation type="journal article" date="2019" name="Nat. Med.">
        <title>A library of human gut bacterial isolates paired with longitudinal multiomics data enables mechanistic microbiome research.</title>
        <authorList>
            <person name="Poyet M."/>
            <person name="Groussin M."/>
            <person name="Gibbons S.M."/>
            <person name="Avila-Pacheco J."/>
            <person name="Jiang X."/>
            <person name="Kearney S.M."/>
            <person name="Perrotta A.R."/>
            <person name="Berdy B."/>
            <person name="Zhao S."/>
            <person name="Lieberman T.D."/>
            <person name="Swanson P.K."/>
            <person name="Smith M."/>
            <person name="Roesemann S."/>
            <person name="Alexander J.E."/>
            <person name="Rich S.A."/>
            <person name="Livny J."/>
            <person name="Vlamakis H."/>
            <person name="Clish C."/>
            <person name="Bullock K."/>
            <person name="Deik A."/>
            <person name="Scott J."/>
            <person name="Pierce K.A."/>
            <person name="Xavier R.J."/>
            <person name="Alm E.J."/>
        </authorList>
    </citation>
    <scope>NUCLEOTIDE SEQUENCE [LARGE SCALE GENOMIC DNA]</scope>
    <source>
        <strain evidence="1 2">BIOML-A160</strain>
    </source>
</reference>
<dbReference type="Pfam" id="PF10771">
    <property type="entry name" value="DUF2582"/>
    <property type="match status" value="1"/>
</dbReference>
<dbReference type="Proteomes" id="UP000436825">
    <property type="component" value="Unassembled WGS sequence"/>
</dbReference>